<evidence type="ECO:0000256" key="2">
    <source>
        <dbReference type="ARBA" id="ARBA00010617"/>
    </source>
</evidence>
<reference evidence="10" key="1">
    <citation type="submission" date="2023-06" db="EMBL/GenBank/DDBJ databases">
        <title>Genome-scale phylogeny and comparative genomics of the fungal order Sordariales.</title>
        <authorList>
            <consortium name="Lawrence Berkeley National Laboratory"/>
            <person name="Hensen N."/>
            <person name="Bonometti L."/>
            <person name="Westerberg I."/>
            <person name="Brannstrom I.O."/>
            <person name="Guillou S."/>
            <person name="Cros-Aarteil S."/>
            <person name="Calhoun S."/>
            <person name="Haridas S."/>
            <person name="Kuo A."/>
            <person name="Mondo S."/>
            <person name="Pangilinan J."/>
            <person name="Riley R."/>
            <person name="LaButti K."/>
            <person name="Andreopoulos B."/>
            <person name="Lipzen A."/>
            <person name="Chen C."/>
            <person name="Yanf M."/>
            <person name="Daum C."/>
            <person name="Ng V."/>
            <person name="Clum A."/>
            <person name="Steindorff A."/>
            <person name="Ohm R."/>
            <person name="Martin F."/>
            <person name="Silar P."/>
            <person name="Natvig D."/>
            <person name="Lalanne C."/>
            <person name="Gautier V."/>
            <person name="Ament-velasquez S.L."/>
            <person name="Kruys A."/>
            <person name="Hutchinson M.I."/>
            <person name="Powell A.J."/>
            <person name="Barry K."/>
            <person name="Miller A.N."/>
            <person name="Grigoriev I.V."/>
            <person name="Debuchy R."/>
            <person name="Gladieux P."/>
            <person name="Thoren M.H."/>
            <person name="Johannesson H."/>
        </authorList>
    </citation>
    <scope>NUCLEOTIDE SEQUENCE</scope>
    <source>
        <strain evidence="10">SMH3187-1</strain>
    </source>
</reference>
<dbReference type="EMBL" id="JAUKUD010000002">
    <property type="protein sequence ID" value="KAK0751775.1"/>
    <property type="molecule type" value="Genomic_DNA"/>
</dbReference>
<comment type="caution">
    <text evidence="10">The sequence shown here is derived from an EMBL/GenBank/DDBJ whole genome shotgun (WGS) entry which is preliminary data.</text>
</comment>
<keyword evidence="7" id="KW-0503">Monooxygenase</keyword>
<dbReference type="PANTHER" id="PTHR24305:SF77">
    <property type="entry name" value="CYTOCHROME P450 MONOOXYGENASE"/>
    <property type="match status" value="1"/>
</dbReference>
<keyword evidence="3 8" id="KW-0349">Heme</keyword>
<evidence type="ECO:0000256" key="1">
    <source>
        <dbReference type="ARBA" id="ARBA00001971"/>
    </source>
</evidence>
<dbReference type="GO" id="GO:0004497">
    <property type="term" value="F:monooxygenase activity"/>
    <property type="evidence" value="ECO:0007669"/>
    <property type="project" value="UniProtKB-KW"/>
</dbReference>
<sequence length="502" mass="56643">MTFSEAWESACQFSLFGLTALAIWYATTAFFSWWRMRHIPGPFLASFSYLWLAYVQRSGRMGEIYRDLPAKYGPVVRIGPNEVTTSDAPAIRKLNAARSKYIRDPWYRGGRWNPYVLHMFNELEQGPHDALKGRLINAYSGKDVDGLEALVDEQIKDLLDLLRRKSEANHGKVDMASICSYFTLDVITKAGTGEAFGFLRTDSDVFGFIAELKGVWGIMGLTLDIPLLRNILYSDTFLRLLGPSKKDHSGFGKLMRLASDIVERRFVAGAPDQRDMLGSFIRNGLTQIECELECVFTITAGSDNTATAIRITLLNVISNPRVYARLKQEIFDAVRHGRASSPVMMDEAKALPYLQAVIYEGLRMRAPTPGLFLKTAPPEGDRIAGKSIPAGVGVGTNSSAVLASQELFGDDADTFRPERFLEVSRARRADMERDVEVVFGYGRWACMGKNIVWLELHKVLFELFRHFDFQLVNATKPWESESWQVWVESDFWVLASESKTDY</sequence>
<keyword evidence="5" id="KW-0560">Oxidoreductase</keyword>
<evidence type="ECO:0000256" key="9">
    <source>
        <dbReference type="SAM" id="Phobius"/>
    </source>
</evidence>
<keyword evidence="9" id="KW-0472">Membrane</keyword>
<evidence type="ECO:0000256" key="7">
    <source>
        <dbReference type="ARBA" id="ARBA00023033"/>
    </source>
</evidence>
<dbReference type="GO" id="GO:0005506">
    <property type="term" value="F:iron ion binding"/>
    <property type="evidence" value="ECO:0007669"/>
    <property type="project" value="InterPro"/>
</dbReference>
<dbReference type="AlphaFoldDB" id="A0AA40F603"/>
<dbReference type="Pfam" id="PF00067">
    <property type="entry name" value="p450"/>
    <property type="match status" value="1"/>
</dbReference>
<name>A0AA40F603_9PEZI</name>
<evidence type="ECO:0000313" key="10">
    <source>
        <dbReference type="EMBL" id="KAK0751775.1"/>
    </source>
</evidence>
<keyword evidence="9" id="KW-0812">Transmembrane</keyword>
<comment type="cofactor">
    <cofactor evidence="1 8">
        <name>heme</name>
        <dbReference type="ChEBI" id="CHEBI:30413"/>
    </cofactor>
</comment>
<dbReference type="Gene3D" id="1.10.630.10">
    <property type="entry name" value="Cytochrome P450"/>
    <property type="match status" value="1"/>
</dbReference>
<dbReference type="InterPro" id="IPR050121">
    <property type="entry name" value="Cytochrome_P450_monoxygenase"/>
</dbReference>
<evidence type="ECO:0000256" key="5">
    <source>
        <dbReference type="ARBA" id="ARBA00023002"/>
    </source>
</evidence>
<dbReference type="CDD" id="cd11060">
    <property type="entry name" value="CYP57A1-like"/>
    <property type="match status" value="1"/>
</dbReference>
<dbReference type="SUPFAM" id="SSF48264">
    <property type="entry name" value="Cytochrome P450"/>
    <property type="match status" value="1"/>
</dbReference>
<dbReference type="InterPro" id="IPR002401">
    <property type="entry name" value="Cyt_P450_E_grp-I"/>
</dbReference>
<keyword evidence="11" id="KW-1185">Reference proteome</keyword>
<dbReference type="PRINTS" id="PR00463">
    <property type="entry name" value="EP450I"/>
</dbReference>
<keyword evidence="9" id="KW-1133">Transmembrane helix</keyword>
<keyword evidence="6 8" id="KW-0408">Iron</keyword>
<organism evidence="10 11">
    <name type="scientific">Schizothecium vesticola</name>
    <dbReference type="NCBI Taxonomy" id="314040"/>
    <lineage>
        <taxon>Eukaryota</taxon>
        <taxon>Fungi</taxon>
        <taxon>Dikarya</taxon>
        <taxon>Ascomycota</taxon>
        <taxon>Pezizomycotina</taxon>
        <taxon>Sordariomycetes</taxon>
        <taxon>Sordariomycetidae</taxon>
        <taxon>Sordariales</taxon>
        <taxon>Schizotheciaceae</taxon>
        <taxon>Schizothecium</taxon>
    </lineage>
</organism>
<evidence type="ECO:0000256" key="4">
    <source>
        <dbReference type="ARBA" id="ARBA00022723"/>
    </source>
</evidence>
<protein>
    <submittedName>
        <fullName evidence="10">Cytochrome P450</fullName>
    </submittedName>
</protein>
<dbReference type="Proteomes" id="UP001172155">
    <property type="component" value="Unassembled WGS sequence"/>
</dbReference>
<feature type="transmembrane region" description="Helical" evidence="9">
    <location>
        <begin position="12"/>
        <end position="33"/>
    </location>
</feature>
<dbReference type="InterPro" id="IPR036396">
    <property type="entry name" value="Cyt_P450_sf"/>
</dbReference>
<dbReference type="InterPro" id="IPR001128">
    <property type="entry name" value="Cyt_P450"/>
</dbReference>
<evidence type="ECO:0000256" key="8">
    <source>
        <dbReference type="PIRSR" id="PIRSR602401-1"/>
    </source>
</evidence>
<evidence type="ECO:0000313" key="11">
    <source>
        <dbReference type="Proteomes" id="UP001172155"/>
    </source>
</evidence>
<gene>
    <name evidence="10" type="ORF">B0T18DRAFT_387855</name>
</gene>
<dbReference type="GO" id="GO:0020037">
    <property type="term" value="F:heme binding"/>
    <property type="evidence" value="ECO:0007669"/>
    <property type="project" value="InterPro"/>
</dbReference>
<evidence type="ECO:0000256" key="6">
    <source>
        <dbReference type="ARBA" id="ARBA00023004"/>
    </source>
</evidence>
<proteinExistence type="inferred from homology"/>
<accession>A0AA40F603</accession>
<dbReference type="GO" id="GO:0016705">
    <property type="term" value="F:oxidoreductase activity, acting on paired donors, with incorporation or reduction of molecular oxygen"/>
    <property type="evidence" value="ECO:0007669"/>
    <property type="project" value="InterPro"/>
</dbReference>
<dbReference type="PRINTS" id="PR00385">
    <property type="entry name" value="P450"/>
</dbReference>
<keyword evidence="4 8" id="KW-0479">Metal-binding</keyword>
<dbReference type="PANTHER" id="PTHR24305">
    <property type="entry name" value="CYTOCHROME P450"/>
    <property type="match status" value="1"/>
</dbReference>
<evidence type="ECO:0000256" key="3">
    <source>
        <dbReference type="ARBA" id="ARBA00022617"/>
    </source>
</evidence>
<comment type="similarity">
    <text evidence="2">Belongs to the cytochrome P450 family.</text>
</comment>
<feature type="binding site" description="axial binding residue" evidence="8">
    <location>
        <position position="446"/>
    </location>
    <ligand>
        <name>heme</name>
        <dbReference type="ChEBI" id="CHEBI:30413"/>
    </ligand>
    <ligandPart>
        <name>Fe</name>
        <dbReference type="ChEBI" id="CHEBI:18248"/>
    </ligandPart>
</feature>